<dbReference type="EMBL" id="LFIV01000022">
    <property type="protein sequence ID" value="KZL75602.1"/>
    <property type="molecule type" value="Genomic_DNA"/>
</dbReference>
<dbReference type="Proteomes" id="UP000076552">
    <property type="component" value="Unassembled WGS sequence"/>
</dbReference>
<evidence type="ECO:0000256" key="1">
    <source>
        <dbReference type="SAM" id="MobiDB-lite"/>
    </source>
</evidence>
<reference evidence="2 3" key="1">
    <citation type="submission" date="2015-06" db="EMBL/GenBank/DDBJ databases">
        <title>Survival trade-offs in plant roots during colonization by closely related pathogenic and mutualistic fungi.</title>
        <authorList>
            <person name="Hacquard S."/>
            <person name="Kracher B."/>
            <person name="Hiruma K."/>
            <person name="Weinman A."/>
            <person name="Muench P."/>
            <person name="Garrido Oter R."/>
            <person name="Ver Loren van Themaat E."/>
            <person name="Dallerey J.-F."/>
            <person name="Damm U."/>
            <person name="Henrissat B."/>
            <person name="Lespinet O."/>
            <person name="Thon M."/>
            <person name="Kemen E."/>
            <person name="McHardy A.C."/>
            <person name="Schulze-Lefert P."/>
            <person name="O'Connell R.J."/>
        </authorList>
    </citation>
    <scope>NUCLEOTIDE SEQUENCE [LARGE SCALE GENOMIC DNA]</scope>
    <source>
        <strain evidence="2 3">0861</strain>
    </source>
</reference>
<feature type="non-terminal residue" evidence="2">
    <location>
        <position position="1"/>
    </location>
</feature>
<dbReference type="STRING" id="708197.A0A166WEX0"/>
<gene>
    <name evidence="2" type="ORF">CT0861_06991</name>
</gene>
<comment type="caution">
    <text evidence="2">The sequence shown here is derived from an EMBL/GenBank/DDBJ whole genome shotgun (WGS) entry which is preliminary data.</text>
</comment>
<dbReference type="AlphaFoldDB" id="A0A166WEX0"/>
<evidence type="ECO:0000313" key="2">
    <source>
        <dbReference type="EMBL" id="KZL75602.1"/>
    </source>
</evidence>
<accession>A0A166WEX0</accession>
<feature type="region of interest" description="Disordered" evidence="1">
    <location>
        <begin position="554"/>
        <end position="573"/>
    </location>
</feature>
<protein>
    <submittedName>
        <fullName evidence="2">Uncharacterized protein</fullName>
    </submittedName>
</protein>
<proteinExistence type="predicted"/>
<evidence type="ECO:0000313" key="3">
    <source>
        <dbReference type="Proteomes" id="UP000076552"/>
    </source>
</evidence>
<keyword evidence="3" id="KW-1185">Reference proteome</keyword>
<name>A0A166WEX0_9PEZI</name>
<organism evidence="2 3">
    <name type="scientific">Colletotrichum tofieldiae</name>
    <dbReference type="NCBI Taxonomy" id="708197"/>
    <lineage>
        <taxon>Eukaryota</taxon>
        <taxon>Fungi</taxon>
        <taxon>Dikarya</taxon>
        <taxon>Ascomycota</taxon>
        <taxon>Pezizomycotina</taxon>
        <taxon>Sordariomycetes</taxon>
        <taxon>Hypocreomycetidae</taxon>
        <taxon>Glomerellales</taxon>
        <taxon>Glomerellaceae</taxon>
        <taxon>Colletotrichum</taxon>
        <taxon>Colletotrichum spaethianum species complex</taxon>
    </lineage>
</organism>
<sequence length="649" mass="72830">LSRCQRAENCNMSWRDPAKMNVPQGVDVVNPSYTHPHLVMTPDLHAVPPDLFVGFTFVLMGDGYLSSGKPPTQPRPTEEDEKTLFGKPYNQWAPPPFNNCSIRVDSGLNRAISAVSGMGDLLSMVTATSTECDRDLHHMKTRLLYGLPPMSLSRWRKKGLHEPENMRRACQHLCSVVDAFEYLNLPHNESRVRKACNGIWTACHDFSRALSAYRQQKGRGPISVTAAWEEYMVDYFETVAARAHAWVMERVDELREVLILQLRNTTGGPDGQVSSTQMAILDGIHDLTTITNKADTKIMLPLFGFTLKTFTSAAPRLRDNWNGYAGGEPMTHYPYDMRGRSRVYGIRCKFLSRMAQIQTAIKNARSGTSYSPSDPRGLEQTCRLQVREYAYARRELRGPKPEMGDEPWIANLKNTMRMAAQPPLRVWGFIGYRISYGHSDEEWKGFLERFKDDVTAWGEGVKGAADVKPTCKVRWIDGREHGIPEGDVEAARRHYKEYSKSPACENLLTTATTFLAADKASIDSYLEPTQDTAEPVIPRGDLGSFVLAVEAAKERETGDARRGQRGRGAETPSEEFDGTLRVLGSILFDDLWALMSRNALGLKALAKMAAVHPWQVYAGPSVPVERQGWRSSGCWSLAVLKSFEKWQAL</sequence>